<dbReference type="GeneTree" id="ENSGT01150000286943"/>
<keyword evidence="3" id="KW-1185">Reference proteome</keyword>
<proteinExistence type="predicted"/>
<feature type="transmembrane region" description="Helical" evidence="1">
    <location>
        <begin position="6"/>
        <end position="25"/>
    </location>
</feature>
<keyword evidence="1" id="KW-0472">Membrane</keyword>
<reference evidence="2 3" key="1">
    <citation type="submission" date="2013-03" db="EMBL/GenBank/DDBJ databases">
        <authorList>
            <person name="Warren W."/>
            <person name="Wilson R.K."/>
        </authorList>
    </citation>
    <scope>NUCLEOTIDE SEQUENCE</scope>
</reference>
<keyword evidence="1" id="KW-1133">Transmembrane helix</keyword>
<reference evidence="2" key="2">
    <citation type="submission" date="2025-08" db="UniProtKB">
        <authorList>
            <consortium name="Ensembl"/>
        </authorList>
    </citation>
    <scope>IDENTIFICATION</scope>
</reference>
<evidence type="ECO:0000313" key="2">
    <source>
        <dbReference type="Ensembl" id="ENSMFAP00000046752.1"/>
    </source>
</evidence>
<dbReference type="AlphaFoldDB" id="A0A7N9C8F1"/>
<evidence type="ECO:0000313" key="3">
    <source>
        <dbReference type="Proteomes" id="UP000233100"/>
    </source>
</evidence>
<organism evidence="2 3">
    <name type="scientific">Macaca fascicularis</name>
    <name type="common">Crab-eating macaque</name>
    <name type="synonym">Cynomolgus monkey</name>
    <dbReference type="NCBI Taxonomy" id="9541"/>
    <lineage>
        <taxon>Eukaryota</taxon>
        <taxon>Metazoa</taxon>
        <taxon>Chordata</taxon>
        <taxon>Craniata</taxon>
        <taxon>Vertebrata</taxon>
        <taxon>Euteleostomi</taxon>
        <taxon>Mammalia</taxon>
        <taxon>Eutheria</taxon>
        <taxon>Euarchontoglires</taxon>
        <taxon>Primates</taxon>
        <taxon>Haplorrhini</taxon>
        <taxon>Catarrhini</taxon>
        <taxon>Cercopithecidae</taxon>
        <taxon>Cercopithecinae</taxon>
        <taxon>Macaca</taxon>
    </lineage>
</organism>
<protein>
    <submittedName>
        <fullName evidence="2">Uncharacterized protein</fullName>
    </submittedName>
</protein>
<sequence length="123" mass="13843">MQYLCIYFIVFIFIFFFFVFLRHSLILSPRLECSGVILAHCNLCLLGSSDSPASASRVAATTGAHHHIWLIFIFLVEARFHYVGRAGVELLTLSDPPASTSQSAGITGVRHRARPRCMKPHFY</sequence>
<dbReference type="Ensembl" id="ENSMFAT00000079916.1">
    <property type="protein sequence ID" value="ENSMFAP00000046752.1"/>
    <property type="gene ID" value="ENSMFAG00000057767.1"/>
</dbReference>
<dbReference type="PRINTS" id="PR02045">
    <property type="entry name" value="F138DOMAIN"/>
</dbReference>
<keyword evidence="1" id="KW-0812">Transmembrane</keyword>
<dbReference type="PANTHER" id="PTHR12138">
    <property type="entry name" value="PRIMATE-EXPANDED PROTEIN FAMILY"/>
    <property type="match status" value="1"/>
</dbReference>
<reference evidence="2" key="3">
    <citation type="submission" date="2025-09" db="UniProtKB">
        <authorList>
            <consortium name="Ensembl"/>
        </authorList>
    </citation>
    <scope>IDENTIFICATION</scope>
</reference>
<dbReference type="PANTHER" id="PTHR12138:SF162">
    <property type="entry name" value="CHROMOSOME UNDETERMINED SCAFFOLD_275, WHOLE GENOME SHOTGUN SEQUENCE"/>
    <property type="match status" value="1"/>
</dbReference>
<accession>A0A7N9C8F1</accession>
<dbReference type="Proteomes" id="UP000233100">
    <property type="component" value="Chromosome 10"/>
</dbReference>
<evidence type="ECO:0000256" key="1">
    <source>
        <dbReference type="SAM" id="Phobius"/>
    </source>
</evidence>
<name>A0A7N9C8F1_MACFA</name>